<evidence type="ECO:0000256" key="1">
    <source>
        <dbReference type="SAM" id="MobiDB-lite"/>
    </source>
</evidence>
<proteinExistence type="predicted"/>
<name>A0ABX9YB48_MICCH</name>
<feature type="region of interest" description="Disordered" evidence="1">
    <location>
        <begin position="339"/>
        <end position="393"/>
    </location>
</feature>
<feature type="compositionally biased region" description="Basic and acidic residues" evidence="1">
    <location>
        <begin position="234"/>
        <end position="245"/>
    </location>
</feature>
<evidence type="ECO:0000313" key="2">
    <source>
        <dbReference type="EMBL" id="RQX00486.1"/>
    </source>
</evidence>
<feature type="compositionally biased region" description="Low complexity" evidence="1">
    <location>
        <begin position="30"/>
        <end position="60"/>
    </location>
</feature>
<reference evidence="2 3" key="1">
    <citation type="submission" date="2018-05" db="EMBL/GenBank/DDBJ databases">
        <title>Micromonospora from Atacama Desert.</title>
        <authorList>
            <person name="Carro L."/>
            <person name="Goodfellow M."/>
            <person name="Klenk H.-P."/>
        </authorList>
    </citation>
    <scope>NUCLEOTIDE SEQUENCE [LARGE SCALE GENOMIC DNA]</scope>
    <source>
        <strain evidence="2 3">LB41</strain>
    </source>
</reference>
<feature type="compositionally biased region" description="Low complexity" evidence="1">
    <location>
        <begin position="101"/>
        <end position="114"/>
    </location>
</feature>
<feature type="region of interest" description="Disordered" evidence="1">
    <location>
        <begin position="20"/>
        <end position="128"/>
    </location>
</feature>
<comment type="caution">
    <text evidence="2">The sequence shown here is derived from an EMBL/GenBank/DDBJ whole genome shotgun (WGS) entry which is preliminary data.</text>
</comment>
<organism evidence="2 3">
    <name type="scientific">Micromonospora chalcea</name>
    <dbReference type="NCBI Taxonomy" id="1874"/>
    <lineage>
        <taxon>Bacteria</taxon>
        <taxon>Bacillati</taxon>
        <taxon>Actinomycetota</taxon>
        <taxon>Actinomycetes</taxon>
        <taxon>Micromonosporales</taxon>
        <taxon>Micromonosporaceae</taxon>
        <taxon>Micromonospora</taxon>
    </lineage>
</organism>
<dbReference type="EMBL" id="QGTA01000006">
    <property type="protein sequence ID" value="RQX00486.1"/>
    <property type="molecule type" value="Genomic_DNA"/>
</dbReference>
<keyword evidence="3" id="KW-1185">Reference proteome</keyword>
<gene>
    <name evidence="2" type="ORF">DLJ60_00055</name>
</gene>
<evidence type="ECO:0000313" key="3">
    <source>
        <dbReference type="Proteomes" id="UP000274694"/>
    </source>
</evidence>
<feature type="non-terminal residue" evidence="2">
    <location>
        <position position="393"/>
    </location>
</feature>
<dbReference type="Proteomes" id="UP000274694">
    <property type="component" value="Unassembled WGS sequence"/>
</dbReference>
<feature type="compositionally biased region" description="Pro residues" evidence="1">
    <location>
        <begin position="358"/>
        <end position="393"/>
    </location>
</feature>
<protein>
    <submittedName>
        <fullName evidence="2">Uncharacterized protein</fullName>
    </submittedName>
</protein>
<accession>A0ABX9YB48</accession>
<feature type="region of interest" description="Disordered" evidence="1">
    <location>
        <begin position="234"/>
        <end position="255"/>
    </location>
</feature>
<sequence>MLPPVREQAGGVSVEVAAVGVPPATGPAGGIDAPATPAPATAASTPTGPVVTTDGPAVTVEGATTAHAPVGADHTGGRDDLAQAGSHPGPARTGDPGTTQPVTPATGTPGRATPSPQFQRAKADAEPQRLRTERYVPWKDTVVPGTHLLRGEITTIDFTTREFTADGRDYRSFDVHLDLVSKNDRMSPQELRDFADAVQRTVDEMVNDRYTLPDGRLLHIDLVVDTPPWRDGMTRDWQADPRRNPPVEVTSETGVRSDQHLWNTGDRLGVMVHEVMHYLGAKEGHQADEHLLTTVDRSGVMGLEVDVLPTSSEQAATSTGPVDYLTAEDLATIHDAALTAGPVRELPPPPTTREQAPDPYPNPNPQVPSRAPAPTPSEPQVAPVPPPPPPPIA</sequence>